<proteinExistence type="predicted"/>
<comment type="caution">
    <text evidence="2">The sequence shown here is derived from an EMBL/GenBank/DDBJ whole genome shotgun (WGS) entry which is preliminary data.</text>
</comment>
<keyword evidence="3" id="KW-1185">Reference proteome</keyword>
<evidence type="ECO:0000313" key="2">
    <source>
        <dbReference type="EMBL" id="CAM0149394.1"/>
    </source>
</evidence>
<dbReference type="PANTHER" id="PTHR31343">
    <property type="entry name" value="T15D22.8"/>
    <property type="match status" value="1"/>
</dbReference>
<dbReference type="AlphaFoldDB" id="A0ABC9H3S0"/>
<dbReference type="Proteomes" id="UP001497457">
    <property type="component" value="Unassembled WGS sequence"/>
</dbReference>
<dbReference type="EMBL" id="CAXIPR030002147">
    <property type="protein sequence ID" value="CAM0149394.1"/>
    <property type="molecule type" value="Genomic_DNA"/>
</dbReference>
<evidence type="ECO:0000313" key="3">
    <source>
        <dbReference type="Proteomes" id="UP001497457"/>
    </source>
</evidence>
<sequence length="361" mass="39049">MGPVVGGAGQGGLRQPVSRHGPCFRRFWGLGILPWTAAGVSLRAGSPVTSGSLDLASGRPLGVAAVGPPRLLPSECSEGMNGWRQSDGDDSWPFFTLGDLWDAFRECSAYGTAVPIVPNGCSDGVVQYYVPYLSAIQLYGGFRRHVGPSRTGAEESDSDLEHETTSSTNAFSAHETSESSSGSEASSDEGESGSCHEQLLFEFLESESPYQREPLADKICSLAKRFPELHTLRSCDLSPASWISVAWYPIYRIPTVPTQRDLDACFLTYHSLSTQFAGASTHGPKPTATATACAAPVTAMCLPTFAMASYKLKSAAWTPGWRDRQLVASLAQAADAWLRLLRVDHPDHRFFAARRAPSRRW</sequence>
<feature type="region of interest" description="Disordered" evidence="1">
    <location>
        <begin position="148"/>
        <end position="192"/>
    </location>
</feature>
<dbReference type="Pfam" id="PF05623">
    <property type="entry name" value="DUF789"/>
    <property type="match status" value="1"/>
</dbReference>
<name>A0ABC9H3S0_9POAL</name>
<feature type="compositionally biased region" description="Low complexity" evidence="1">
    <location>
        <begin position="170"/>
        <end position="185"/>
    </location>
</feature>
<accession>A0ABC9H3S0</accession>
<organism evidence="2 3">
    <name type="scientific">Urochloa decumbens</name>
    <dbReference type="NCBI Taxonomy" id="240449"/>
    <lineage>
        <taxon>Eukaryota</taxon>
        <taxon>Viridiplantae</taxon>
        <taxon>Streptophyta</taxon>
        <taxon>Embryophyta</taxon>
        <taxon>Tracheophyta</taxon>
        <taxon>Spermatophyta</taxon>
        <taxon>Magnoliopsida</taxon>
        <taxon>Liliopsida</taxon>
        <taxon>Poales</taxon>
        <taxon>Poaceae</taxon>
        <taxon>PACMAD clade</taxon>
        <taxon>Panicoideae</taxon>
        <taxon>Panicodae</taxon>
        <taxon>Paniceae</taxon>
        <taxon>Melinidinae</taxon>
        <taxon>Urochloa</taxon>
    </lineage>
</organism>
<protein>
    <submittedName>
        <fullName evidence="2">Uncharacterized protein</fullName>
    </submittedName>
</protein>
<dbReference type="InterPro" id="IPR008507">
    <property type="entry name" value="DUF789"/>
</dbReference>
<evidence type="ECO:0000256" key="1">
    <source>
        <dbReference type="SAM" id="MobiDB-lite"/>
    </source>
</evidence>
<dbReference type="PANTHER" id="PTHR31343:SF27">
    <property type="entry name" value="OS01G0138500 PROTEIN"/>
    <property type="match status" value="1"/>
</dbReference>
<reference evidence="2 3" key="1">
    <citation type="submission" date="2024-10" db="EMBL/GenBank/DDBJ databases">
        <authorList>
            <person name="Ryan C."/>
        </authorList>
    </citation>
    <scope>NUCLEOTIDE SEQUENCE [LARGE SCALE GENOMIC DNA]</scope>
</reference>
<gene>
    <name evidence="2" type="ORF">URODEC1_LOCUS122582</name>
</gene>